<dbReference type="AlphaFoldDB" id="A0A395NRQ0"/>
<feature type="compositionally biased region" description="Low complexity" evidence="5">
    <location>
        <begin position="1138"/>
        <end position="1153"/>
    </location>
</feature>
<dbReference type="EMBL" id="PXOA01000195">
    <property type="protein sequence ID" value="RFU78756.1"/>
    <property type="molecule type" value="Genomic_DNA"/>
</dbReference>
<comment type="subcellular location">
    <subcellularLocation>
        <location evidence="1">Membrane</location>
        <topology evidence="1">Multi-pass membrane protein</topology>
    </subcellularLocation>
</comment>
<dbReference type="PANTHER" id="PTHR37994:SF4">
    <property type="entry name" value="ER TRANSPORTER 6TM N-TERMINAL DOMAIN-CONTAINING PROTEIN-RELATED"/>
    <property type="match status" value="1"/>
</dbReference>
<feature type="domain" description="Integral membrane bound transporter" evidence="7">
    <location>
        <begin position="736"/>
        <end position="859"/>
    </location>
</feature>
<keyword evidence="4 6" id="KW-0472">Membrane</keyword>
<evidence type="ECO:0000256" key="2">
    <source>
        <dbReference type="ARBA" id="ARBA00022692"/>
    </source>
</evidence>
<feature type="region of interest" description="Disordered" evidence="5">
    <location>
        <begin position="590"/>
        <end position="688"/>
    </location>
</feature>
<feature type="transmembrane region" description="Helical" evidence="6">
    <location>
        <begin position="712"/>
        <end position="730"/>
    </location>
</feature>
<feature type="compositionally biased region" description="Basic and acidic residues" evidence="5">
    <location>
        <begin position="672"/>
        <end position="686"/>
    </location>
</feature>
<feature type="region of interest" description="Disordered" evidence="5">
    <location>
        <begin position="362"/>
        <end position="410"/>
    </location>
</feature>
<dbReference type="GO" id="GO:0016020">
    <property type="term" value="C:membrane"/>
    <property type="evidence" value="ECO:0007669"/>
    <property type="project" value="UniProtKB-SubCell"/>
</dbReference>
<keyword evidence="3 6" id="KW-1133">Transmembrane helix</keyword>
<evidence type="ECO:0000313" key="8">
    <source>
        <dbReference type="EMBL" id="RFU78756.1"/>
    </source>
</evidence>
<feature type="compositionally biased region" description="Acidic residues" evidence="5">
    <location>
        <begin position="362"/>
        <end position="373"/>
    </location>
</feature>
<organism evidence="8 9">
    <name type="scientific">Trichoderma arundinaceum</name>
    <dbReference type="NCBI Taxonomy" id="490622"/>
    <lineage>
        <taxon>Eukaryota</taxon>
        <taxon>Fungi</taxon>
        <taxon>Dikarya</taxon>
        <taxon>Ascomycota</taxon>
        <taxon>Pezizomycotina</taxon>
        <taxon>Sordariomycetes</taxon>
        <taxon>Hypocreomycetidae</taxon>
        <taxon>Hypocreales</taxon>
        <taxon>Hypocreaceae</taxon>
        <taxon>Trichoderma</taxon>
    </lineage>
</organism>
<dbReference type="Proteomes" id="UP000266272">
    <property type="component" value="Unassembled WGS sequence"/>
</dbReference>
<evidence type="ECO:0000256" key="1">
    <source>
        <dbReference type="ARBA" id="ARBA00004141"/>
    </source>
</evidence>
<dbReference type="InterPro" id="IPR049453">
    <property type="entry name" value="Memb_transporter_dom"/>
</dbReference>
<feature type="compositionally biased region" description="Basic and acidic residues" evidence="5">
    <location>
        <begin position="1177"/>
        <end position="1189"/>
    </location>
</feature>
<name>A0A395NRQ0_TRIAR</name>
<feature type="transmembrane region" description="Helical" evidence="6">
    <location>
        <begin position="73"/>
        <end position="99"/>
    </location>
</feature>
<evidence type="ECO:0000256" key="6">
    <source>
        <dbReference type="SAM" id="Phobius"/>
    </source>
</evidence>
<dbReference type="Pfam" id="PF13515">
    <property type="entry name" value="FUSC_2"/>
    <property type="match status" value="1"/>
</dbReference>
<dbReference type="PANTHER" id="PTHR37994">
    <property type="entry name" value="ARAE_2_N DOMAIN-CONTAINING PROTEIN-RELATED"/>
    <property type="match status" value="1"/>
</dbReference>
<dbReference type="OrthoDB" id="68611at2759"/>
<gene>
    <name evidence="8" type="ORF">TARUN_3462</name>
</gene>
<accession>A0A395NRQ0</accession>
<proteinExistence type="predicted"/>
<feature type="transmembrane region" description="Helical" evidence="6">
    <location>
        <begin position="160"/>
        <end position="179"/>
    </location>
</feature>
<reference evidence="8 9" key="1">
    <citation type="journal article" date="2018" name="PLoS Pathog.">
        <title>Evolution of structural diversity of trichothecenes, a family of toxins produced by plant pathogenic and entomopathogenic fungi.</title>
        <authorList>
            <person name="Proctor R.H."/>
            <person name="McCormick S.P."/>
            <person name="Kim H.S."/>
            <person name="Cardoza R.E."/>
            <person name="Stanley A.M."/>
            <person name="Lindo L."/>
            <person name="Kelly A."/>
            <person name="Brown D.W."/>
            <person name="Lee T."/>
            <person name="Vaughan M.M."/>
            <person name="Alexander N.J."/>
            <person name="Busman M."/>
            <person name="Gutierrez S."/>
        </authorList>
    </citation>
    <scope>NUCLEOTIDE SEQUENCE [LARGE SCALE GENOMIC DNA]</scope>
    <source>
        <strain evidence="8 9">IBT 40837</strain>
    </source>
</reference>
<feature type="transmembrane region" description="Helical" evidence="6">
    <location>
        <begin position="750"/>
        <end position="774"/>
    </location>
</feature>
<sequence>MAMAKLLRRLLALVWGDCGTKDLWQRILKDFIACVIATIIAILPQLKGWSTFLIPMVVAFAHPGQRMGVVIENIIMVIFGSALGLSWSMLGLYLASLVYDTNKPAAFTIRALFYLACTLLHGYLRSSSPRLFLFVLFVILPPITMLTVPTEATPTLYTSIYVPILIGVGVMFFANIVIFPEFSSSYLGTSTINALSEMVDTLERATHWFVTPGGDHIESRNQGSVHDISVAGDGGIRRQQQQQQMKQNQSCIVRHWHKFLSAFPNPFRSSGSVTTASGAPLHGTTLASLTESKAIIRSKLTTCKTAQNEVNFEISISPLAPTDMKPISVDLMSNLSQTIITLIGACENKFIVLDDEGLEESVMANDDDGDDEVQSQRGLDGSATPSTSVPEANLNLNSGRRSRSRARNSAAPSSRVDYIELNRQMELSNAKLLESIVMRIREPVQEFQASTNEAVILLISCLAYCYDVPTLPSGAPTPRGIRLEEIDLRIDLFTDALTLFDQRSAEQLKLIAMQETGESLDFMPRMETFLISSFLLAFRQSSTHILQMLRHARRLVEQRQRRHDRPRIWIPHYSSLRTWLRTAGERDSMVLPEGARQAARRGDLVGDGPSLSKSKDSSDLLVDDEEQAGERAADEEAGSTAAPPSGRSLRNRNIKAKDRRKDKKDKKKKKKDEKYPRSAQRDKGQDAPDSWALRLRGKAADVLEWAQDSDDLAYALRLSFAVFLVSWPAFVPSWNKWYGDVHGSWAPLQLIFVFEVVIGTSLVTFVIRLVGLFLGCTAGYVSFVIAGGSRAITVVVLAFTLLPSAYFHVATKYVKAGAAAIISINVVALASENSTEPSQQVYYKRLVAFIAGGVTATLVEVLISPVRARDRLVESLSACVRHIQGMQGAMAVGVDGPDILDPRSPKLHRYFDHWREKAQASLAAAETFLPFCSTEPRLKGSFHKLAPIYTEIVYVLHQIIDRMDNVVQLRRAYGSSVLEALNPQAYTYRRSMVASCTLMLFSVNEALTTWLPLPQFIPSARLAHIRLIHRVREIITSQALTSAPVTPTASHGSHSRRASECEDQINERIAGLITKHNFLSWNASAAGQLEIIEYLEELVELVKMLVGVNAFRSGMLERPKYGHYARMAEPHQEPLAVTRSNGSSGSSTARQSSIAVQEETGEMQDSVLRRVISAAMRADKAKQRPRGEGDVEAQPSQRRESILEESLEEVPVSLQRVSSRLWQNNAAARRRSYTIASMRSFSNAGT</sequence>
<feature type="transmembrane region" description="Helical" evidence="6">
    <location>
        <begin position="131"/>
        <end position="148"/>
    </location>
</feature>
<evidence type="ECO:0000256" key="3">
    <source>
        <dbReference type="ARBA" id="ARBA00022989"/>
    </source>
</evidence>
<evidence type="ECO:0000256" key="5">
    <source>
        <dbReference type="SAM" id="MobiDB-lite"/>
    </source>
</evidence>
<protein>
    <submittedName>
        <fullName evidence="8">Malate transporter, aliminium toerance</fullName>
    </submittedName>
</protein>
<keyword evidence="9" id="KW-1185">Reference proteome</keyword>
<feature type="transmembrane region" description="Helical" evidence="6">
    <location>
        <begin position="105"/>
        <end position="124"/>
    </location>
</feature>
<dbReference type="STRING" id="490622.A0A395NRQ0"/>
<feature type="transmembrane region" description="Helical" evidence="6">
    <location>
        <begin position="842"/>
        <end position="863"/>
    </location>
</feature>
<feature type="compositionally biased region" description="Basic residues" evidence="5">
    <location>
        <begin position="649"/>
        <end position="671"/>
    </location>
</feature>
<feature type="transmembrane region" description="Helical" evidence="6">
    <location>
        <begin position="813"/>
        <end position="830"/>
    </location>
</feature>
<feature type="region of interest" description="Disordered" evidence="5">
    <location>
        <begin position="1136"/>
        <end position="1162"/>
    </location>
</feature>
<evidence type="ECO:0000313" key="9">
    <source>
        <dbReference type="Proteomes" id="UP000266272"/>
    </source>
</evidence>
<feature type="transmembrane region" description="Helical" evidence="6">
    <location>
        <begin position="781"/>
        <end position="807"/>
    </location>
</feature>
<evidence type="ECO:0000259" key="7">
    <source>
        <dbReference type="Pfam" id="PF13515"/>
    </source>
</evidence>
<feature type="region of interest" description="Disordered" evidence="5">
    <location>
        <begin position="1177"/>
        <end position="1204"/>
    </location>
</feature>
<comment type="caution">
    <text evidence="8">The sequence shown here is derived from an EMBL/GenBank/DDBJ whole genome shotgun (WGS) entry which is preliminary data.</text>
</comment>
<keyword evidence="2 6" id="KW-0812">Transmembrane</keyword>
<evidence type="ECO:0000256" key="4">
    <source>
        <dbReference type="ARBA" id="ARBA00023136"/>
    </source>
</evidence>